<reference evidence="2" key="1">
    <citation type="journal article" date="2013" name="Proc. Natl. Acad. Sci. U.S.A.">
        <title>Genome structure and metabolic features in the red seaweed Chondrus crispus shed light on evolution of the Archaeplastida.</title>
        <authorList>
            <person name="Collen J."/>
            <person name="Porcel B."/>
            <person name="Carre W."/>
            <person name="Ball S.G."/>
            <person name="Chaparro C."/>
            <person name="Tonon T."/>
            <person name="Barbeyron T."/>
            <person name="Michel G."/>
            <person name="Noel B."/>
            <person name="Valentin K."/>
            <person name="Elias M."/>
            <person name="Artiguenave F."/>
            <person name="Arun A."/>
            <person name="Aury J.M."/>
            <person name="Barbosa-Neto J.F."/>
            <person name="Bothwell J.H."/>
            <person name="Bouget F.Y."/>
            <person name="Brillet L."/>
            <person name="Cabello-Hurtado F."/>
            <person name="Capella-Gutierrez S."/>
            <person name="Charrier B."/>
            <person name="Cladiere L."/>
            <person name="Cock J.M."/>
            <person name="Coelho S.M."/>
            <person name="Colleoni C."/>
            <person name="Czjzek M."/>
            <person name="Da Silva C."/>
            <person name="Delage L."/>
            <person name="Denoeud F."/>
            <person name="Deschamps P."/>
            <person name="Dittami S.M."/>
            <person name="Gabaldon T."/>
            <person name="Gachon C.M."/>
            <person name="Groisillier A."/>
            <person name="Herve C."/>
            <person name="Jabbari K."/>
            <person name="Katinka M."/>
            <person name="Kloareg B."/>
            <person name="Kowalczyk N."/>
            <person name="Labadie K."/>
            <person name="Leblanc C."/>
            <person name="Lopez P.J."/>
            <person name="McLachlan D.H."/>
            <person name="Meslet-Cladiere L."/>
            <person name="Moustafa A."/>
            <person name="Nehr Z."/>
            <person name="Nyvall Collen P."/>
            <person name="Panaud O."/>
            <person name="Partensky F."/>
            <person name="Poulain J."/>
            <person name="Rensing S.A."/>
            <person name="Rousvoal S."/>
            <person name="Samson G."/>
            <person name="Symeonidi A."/>
            <person name="Weissenbach J."/>
            <person name="Zambounis A."/>
            <person name="Wincker P."/>
            <person name="Boyen C."/>
        </authorList>
    </citation>
    <scope>NUCLEOTIDE SEQUENCE [LARGE SCALE GENOMIC DNA]</scope>
    <source>
        <strain evidence="2">cv. Stackhouse</strain>
    </source>
</reference>
<gene>
    <name evidence="1" type="ORF">CHC_T00003484001</name>
</gene>
<organism evidence="1 2">
    <name type="scientific">Chondrus crispus</name>
    <name type="common">Carrageen Irish moss</name>
    <name type="synonym">Polymorpha crispa</name>
    <dbReference type="NCBI Taxonomy" id="2769"/>
    <lineage>
        <taxon>Eukaryota</taxon>
        <taxon>Rhodophyta</taxon>
        <taxon>Florideophyceae</taxon>
        <taxon>Rhodymeniophycidae</taxon>
        <taxon>Gigartinales</taxon>
        <taxon>Gigartinaceae</taxon>
        <taxon>Chondrus</taxon>
    </lineage>
</organism>
<evidence type="ECO:0000313" key="1">
    <source>
        <dbReference type="EMBL" id="CDF35034.1"/>
    </source>
</evidence>
<dbReference type="KEGG" id="ccp:CHC_T00003484001"/>
<evidence type="ECO:0000313" key="2">
    <source>
        <dbReference type="Proteomes" id="UP000012073"/>
    </source>
</evidence>
<protein>
    <submittedName>
        <fullName evidence="1">Uncharacterized protein</fullName>
    </submittedName>
</protein>
<dbReference type="Proteomes" id="UP000012073">
    <property type="component" value="Unassembled WGS sequence"/>
</dbReference>
<dbReference type="Gramene" id="CDF35034">
    <property type="protein sequence ID" value="CDF35034"/>
    <property type="gene ID" value="CHC_T00003484001"/>
</dbReference>
<dbReference type="GeneID" id="17322570"/>
<dbReference type="EMBL" id="HG001715">
    <property type="protein sequence ID" value="CDF35034.1"/>
    <property type="molecule type" value="Genomic_DNA"/>
</dbReference>
<sequence>MLRQVNFIDNNDNQTAKKSSSWSFLRADSTRQSGCTIRNTVPAILIKFLQCRRTGYRNSRSPDQRIHFLANLFSITRCS</sequence>
<proteinExistence type="predicted"/>
<keyword evidence="2" id="KW-1185">Reference proteome</keyword>
<dbReference type="RefSeq" id="XP_005714853.1">
    <property type="nucleotide sequence ID" value="XM_005714796.1"/>
</dbReference>
<accession>R7QAG3</accession>
<dbReference type="AlphaFoldDB" id="R7QAG3"/>
<name>R7QAG3_CHOCR</name>